<feature type="region of interest" description="Disordered" evidence="1">
    <location>
        <begin position="174"/>
        <end position="193"/>
    </location>
</feature>
<evidence type="ECO:0000256" key="1">
    <source>
        <dbReference type="SAM" id="MobiDB-lite"/>
    </source>
</evidence>
<dbReference type="EMBL" id="VDCV01000014">
    <property type="protein sequence ID" value="KAB5527450.1"/>
    <property type="molecule type" value="Genomic_DNA"/>
</dbReference>
<sequence>MDVAQVYSELSMLIHDTHIVVWLLHEKCYCCYCNLSFAVEGQVKEKSRWFTSLIDLTRKLKVMKMEHIKLSEEALSYKNCVADMEEMSSTIVSTSRYNVFFSRCKVGFKQCRTPLFRRISILLSYFSNLEGRGSGNLTWESSFTARFRALLCLHAMLVDELEKSIDELRAEMGVEGSPSPLAPSKVMTEEGSA</sequence>
<reference evidence="3" key="1">
    <citation type="journal article" date="2019" name="Gigascience">
        <title>De novo genome assembly of the endangered Acer yangbiense, a plant species with extremely small populations endemic to Yunnan Province, China.</title>
        <authorList>
            <person name="Yang J."/>
            <person name="Wariss H.M."/>
            <person name="Tao L."/>
            <person name="Zhang R."/>
            <person name="Yun Q."/>
            <person name="Hollingsworth P."/>
            <person name="Dao Z."/>
            <person name="Luo G."/>
            <person name="Guo H."/>
            <person name="Ma Y."/>
            <person name="Sun W."/>
        </authorList>
    </citation>
    <scope>NUCLEOTIDE SEQUENCE [LARGE SCALE GENOMIC DNA]</scope>
    <source>
        <strain evidence="3">cv. br00</strain>
    </source>
</reference>
<protein>
    <submittedName>
        <fullName evidence="2">Uncharacterized protein</fullName>
    </submittedName>
</protein>
<evidence type="ECO:0000313" key="2">
    <source>
        <dbReference type="EMBL" id="KAB5527450.1"/>
    </source>
</evidence>
<organism evidence="2 3">
    <name type="scientific">Salix brachista</name>
    <dbReference type="NCBI Taxonomy" id="2182728"/>
    <lineage>
        <taxon>Eukaryota</taxon>
        <taxon>Viridiplantae</taxon>
        <taxon>Streptophyta</taxon>
        <taxon>Embryophyta</taxon>
        <taxon>Tracheophyta</taxon>
        <taxon>Spermatophyta</taxon>
        <taxon>Magnoliopsida</taxon>
        <taxon>eudicotyledons</taxon>
        <taxon>Gunneridae</taxon>
        <taxon>Pentapetalae</taxon>
        <taxon>rosids</taxon>
        <taxon>fabids</taxon>
        <taxon>Malpighiales</taxon>
        <taxon>Salicaceae</taxon>
        <taxon>Saliceae</taxon>
        <taxon>Salix</taxon>
    </lineage>
</organism>
<proteinExistence type="predicted"/>
<dbReference type="AlphaFoldDB" id="A0A5N5KBJ6"/>
<evidence type="ECO:0000313" key="3">
    <source>
        <dbReference type="Proteomes" id="UP000326939"/>
    </source>
</evidence>
<dbReference type="Proteomes" id="UP000326939">
    <property type="component" value="Chromosome 14"/>
</dbReference>
<keyword evidence="3" id="KW-1185">Reference proteome</keyword>
<gene>
    <name evidence="2" type="ORF">DKX38_021297</name>
</gene>
<comment type="caution">
    <text evidence="2">The sequence shown here is derived from an EMBL/GenBank/DDBJ whole genome shotgun (WGS) entry which is preliminary data.</text>
</comment>
<name>A0A5N5KBJ6_9ROSI</name>
<accession>A0A5N5KBJ6</accession>